<name>A0A317UWU3_9EURO</name>
<dbReference type="Proteomes" id="UP000247233">
    <property type="component" value="Unassembled WGS sequence"/>
</dbReference>
<dbReference type="GeneID" id="37060630"/>
<protein>
    <submittedName>
        <fullName evidence="2">Uncharacterized protein</fullName>
    </submittedName>
</protein>
<dbReference type="AlphaFoldDB" id="A0A317UWU3"/>
<dbReference type="EMBL" id="MSFL01000048">
    <property type="protein sequence ID" value="PWY65976.1"/>
    <property type="molecule type" value="Genomic_DNA"/>
</dbReference>
<comment type="caution">
    <text evidence="2">The sequence shown here is derived from an EMBL/GenBank/DDBJ whole genome shotgun (WGS) entry which is preliminary data.</text>
</comment>
<dbReference type="RefSeq" id="XP_025394647.1">
    <property type="nucleotide sequence ID" value="XM_025538393.1"/>
</dbReference>
<organism evidence="2 3">
    <name type="scientific">Aspergillus heteromorphus CBS 117.55</name>
    <dbReference type="NCBI Taxonomy" id="1448321"/>
    <lineage>
        <taxon>Eukaryota</taxon>
        <taxon>Fungi</taxon>
        <taxon>Dikarya</taxon>
        <taxon>Ascomycota</taxon>
        <taxon>Pezizomycotina</taxon>
        <taxon>Eurotiomycetes</taxon>
        <taxon>Eurotiomycetidae</taxon>
        <taxon>Eurotiales</taxon>
        <taxon>Aspergillaceae</taxon>
        <taxon>Aspergillus</taxon>
        <taxon>Aspergillus subgen. Circumdati</taxon>
    </lineage>
</organism>
<keyword evidence="3" id="KW-1185">Reference proteome</keyword>
<reference evidence="2 3" key="1">
    <citation type="submission" date="2016-12" db="EMBL/GenBank/DDBJ databases">
        <title>The genomes of Aspergillus section Nigri reveals drivers in fungal speciation.</title>
        <authorList>
            <consortium name="DOE Joint Genome Institute"/>
            <person name="Vesth T.C."/>
            <person name="Nybo J."/>
            <person name="Theobald S."/>
            <person name="Brandl J."/>
            <person name="Frisvad J.C."/>
            <person name="Nielsen K.F."/>
            <person name="Lyhne E.K."/>
            <person name="Kogle M.E."/>
            <person name="Kuo A."/>
            <person name="Riley R."/>
            <person name="Clum A."/>
            <person name="Nolan M."/>
            <person name="Lipzen A."/>
            <person name="Salamov A."/>
            <person name="Henrissat B."/>
            <person name="Wiebenga A."/>
            <person name="De Vries R.P."/>
            <person name="Grigoriev I.V."/>
            <person name="Mortensen U.H."/>
            <person name="Andersen M.R."/>
            <person name="Baker S.E."/>
        </authorList>
    </citation>
    <scope>NUCLEOTIDE SEQUENCE [LARGE SCALE GENOMIC DNA]</scope>
    <source>
        <strain evidence="2 3">CBS 117.55</strain>
    </source>
</reference>
<feature type="region of interest" description="Disordered" evidence="1">
    <location>
        <begin position="25"/>
        <end position="45"/>
    </location>
</feature>
<evidence type="ECO:0000313" key="2">
    <source>
        <dbReference type="EMBL" id="PWY65976.1"/>
    </source>
</evidence>
<dbReference type="VEuPathDB" id="FungiDB:BO70DRAFT_175560"/>
<proteinExistence type="predicted"/>
<accession>A0A317UWU3</accession>
<evidence type="ECO:0000313" key="3">
    <source>
        <dbReference type="Proteomes" id="UP000247233"/>
    </source>
</evidence>
<gene>
    <name evidence="2" type="ORF">BO70DRAFT_175560</name>
</gene>
<evidence type="ECO:0000256" key="1">
    <source>
        <dbReference type="SAM" id="MobiDB-lite"/>
    </source>
</evidence>
<sequence>MGRVPMTGSSVPAALHKLFLGAGPAAPAPTGSRSDNELSAITGQHRTNTVGWPEVRGWPRLPACRIRTTTGRMPGLPPDHVKCLVCLYIQAASRCQSAGLSKYMSSRGGETLDTRIFLQDQLALFGEGRGI</sequence>